<protein>
    <submittedName>
        <fullName evidence="3">Uncharacterized protein</fullName>
    </submittedName>
</protein>
<feature type="signal peptide" evidence="2">
    <location>
        <begin position="1"/>
        <end position="23"/>
    </location>
</feature>
<dbReference type="AlphaFoldDB" id="A0AAX6MKU7"/>
<feature type="chain" id="PRO_5043702402" evidence="2">
    <location>
        <begin position="24"/>
        <end position="375"/>
    </location>
</feature>
<evidence type="ECO:0000313" key="3">
    <source>
        <dbReference type="EMBL" id="KAK6952802.1"/>
    </source>
</evidence>
<feature type="transmembrane region" description="Helical" evidence="1">
    <location>
        <begin position="123"/>
        <end position="146"/>
    </location>
</feature>
<keyword evidence="4" id="KW-1185">Reference proteome</keyword>
<evidence type="ECO:0000313" key="4">
    <source>
        <dbReference type="Proteomes" id="UP001369815"/>
    </source>
</evidence>
<keyword evidence="2" id="KW-0732">Signal</keyword>
<dbReference type="EMBL" id="JBANMG010000005">
    <property type="protein sequence ID" value="KAK6952802.1"/>
    <property type="molecule type" value="Genomic_DNA"/>
</dbReference>
<evidence type="ECO:0000256" key="2">
    <source>
        <dbReference type="SAM" id="SignalP"/>
    </source>
</evidence>
<organism evidence="3 4">
    <name type="scientific">Daldinia eschscholtzii</name>
    <dbReference type="NCBI Taxonomy" id="292717"/>
    <lineage>
        <taxon>Eukaryota</taxon>
        <taxon>Fungi</taxon>
        <taxon>Dikarya</taxon>
        <taxon>Ascomycota</taxon>
        <taxon>Pezizomycotina</taxon>
        <taxon>Sordariomycetes</taxon>
        <taxon>Xylariomycetidae</taxon>
        <taxon>Xylariales</taxon>
        <taxon>Hypoxylaceae</taxon>
        <taxon>Daldinia</taxon>
    </lineage>
</organism>
<sequence length="375" mass="40384">MASDGRLALSALFLGMGLFGVMATDGQLFAGPLGKLLRQIARGSSEAVTLIGGPTPFKYTYTGIGFVDAVISHWTAFVAALVDDPELRWNTWALYIESMGQFCVGWGLLLLECRRAGNRGLAVSWAGTLGVVFQAISWAFSLPLYFGLHLLTSPISKLDGKGGKITGESARKLLFVDLWDLALMPISLTLGTLIPTLFMSLPSLFSSIGHYSWIAFWIPFGPWTVIAMDLFKSVASSAVGTLGPKDSDGKPTTAGKGFYVAVSTLRVFLLGHHFHQDVAAAPFLGQPAIDPVANGPGRFGPLVADFYLFDLYLGNGAMLLWALYLYLKQTGSSPAKAVQKAAVWSFLGGFVAGAFALLWERDELVQEGENEAKRK</sequence>
<keyword evidence="1" id="KW-0812">Transmembrane</keyword>
<feature type="transmembrane region" description="Helical" evidence="1">
    <location>
        <begin position="181"/>
        <end position="201"/>
    </location>
</feature>
<gene>
    <name evidence="3" type="ORF">Daesc_005096</name>
</gene>
<name>A0AAX6MKU7_9PEZI</name>
<reference evidence="3 4" key="1">
    <citation type="journal article" date="2024" name="Front Chem Biol">
        <title>Unveiling the potential of Daldinia eschscholtzii MFLUCC 19-0629 through bioactivity and bioinformatics studies for enhanced sustainable agriculture production.</title>
        <authorList>
            <person name="Brooks S."/>
            <person name="Weaver J.A."/>
            <person name="Klomchit A."/>
            <person name="Alharthi S.A."/>
            <person name="Onlamun T."/>
            <person name="Nurani R."/>
            <person name="Vong T.K."/>
            <person name="Alberti F."/>
            <person name="Greco C."/>
        </authorList>
    </citation>
    <scope>NUCLEOTIDE SEQUENCE [LARGE SCALE GENOMIC DNA]</scope>
    <source>
        <strain evidence="3">MFLUCC 19-0629</strain>
    </source>
</reference>
<proteinExistence type="predicted"/>
<comment type="caution">
    <text evidence="3">The sequence shown here is derived from an EMBL/GenBank/DDBJ whole genome shotgun (WGS) entry which is preliminary data.</text>
</comment>
<evidence type="ECO:0000256" key="1">
    <source>
        <dbReference type="SAM" id="Phobius"/>
    </source>
</evidence>
<feature type="transmembrane region" description="Helical" evidence="1">
    <location>
        <begin position="213"/>
        <end position="231"/>
    </location>
</feature>
<keyword evidence="1" id="KW-0472">Membrane</keyword>
<feature type="transmembrane region" description="Helical" evidence="1">
    <location>
        <begin position="92"/>
        <end position="111"/>
    </location>
</feature>
<feature type="transmembrane region" description="Helical" evidence="1">
    <location>
        <begin position="306"/>
        <end position="326"/>
    </location>
</feature>
<accession>A0AAX6MKU7</accession>
<feature type="transmembrane region" description="Helical" evidence="1">
    <location>
        <begin position="338"/>
        <end position="359"/>
    </location>
</feature>
<dbReference type="Proteomes" id="UP001369815">
    <property type="component" value="Unassembled WGS sequence"/>
</dbReference>
<keyword evidence="1" id="KW-1133">Transmembrane helix</keyword>